<feature type="transmembrane region" description="Helical" evidence="10">
    <location>
        <begin position="37"/>
        <end position="60"/>
    </location>
</feature>
<evidence type="ECO:0000313" key="12">
    <source>
        <dbReference type="EMBL" id="KAJ4458241.1"/>
    </source>
</evidence>
<evidence type="ECO:0000256" key="4">
    <source>
        <dbReference type="ARBA" id="ARBA00022692"/>
    </source>
</evidence>
<evidence type="ECO:0000256" key="1">
    <source>
        <dbReference type="ARBA" id="ARBA00004370"/>
    </source>
</evidence>
<keyword evidence="13" id="KW-1185">Reference proteome</keyword>
<feature type="compositionally biased region" description="Polar residues" evidence="9">
    <location>
        <begin position="190"/>
        <end position="220"/>
    </location>
</feature>
<reference evidence="12" key="1">
    <citation type="journal article" date="2022" name="bioRxiv">
        <title>Genomics of Preaxostyla Flagellates Illuminates Evolutionary Transitions and the Path Towards Mitochondrial Loss.</title>
        <authorList>
            <person name="Novak L.V.F."/>
            <person name="Treitli S.C."/>
            <person name="Pyrih J."/>
            <person name="Halakuc P."/>
            <person name="Pipaliya S.V."/>
            <person name="Vacek V."/>
            <person name="Brzon O."/>
            <person name="Soukal P."/>
            <person name="Eme L."/>
            <person name="Dacks J.B."/>
            <person name="Karnkowska A."/>
            <person name="Elias M."/>
            <person name="Hampl V."/>
        </authorList>
    </citation>
    <scope>NUCLEOTIDE SEQUENCE</scope>
    <source>
        <strain evidence="12">RCP-MX</strain>
    </source>
</reference>
<evidence type="ECO:0000256" key="2">
    <source>
        <dbReference type="ARBA" id="ARBA00008655"/>
    </source>
</evidence>
<evidence type="ECO:0000256" key="9">
    <source>
        <dbReference type="SAM" id="MobiDB-lite"/>
    </source>
</evidence>
<evidence type="ECO:0000259" key="11">
    <source>
        <dbReference type="SMART" id="SM00563"/>
    </source>
</evidence>
<comment type="caution">
    <text evidence="12">The sequence shown here is derived from an EMBL/GenBank/DDBJ whole genome shotgun (WGS) entry which is preliminary data.</text>
</comment>
<dbReference type="PANTHER" id="PTHR23063">
    <property type="entry name" value="PHOSPHOLIPID ACYLTRANSFERASE"/>
    <property type="match status" value="1"/>
</dbReference>
<dbReference type="Proteomes" id="UP001141327">
    <property type="component" value="Unassembled WGS sequence"/>
</dbReference>
<evidence type="ECO:0000313" key="13">
    <source>
        <dbReference type="Proteomes" id="UP001141327"/>
    </source>
</evidence>
<comment type="subcellular location">
    <subcellularLocation>
        <location evidence="1">Membrane</location>
    </subcellularLocation>
</comment>
<keyword evidence="3" id="KW-0808">Transferase</keyword>
<sequence>MVNRKALEKRCSTVPAFKPFIHTEPAPFGLWEFIKSVFLLPLAPIRVAGAFLSFVVYYLLCRLAFVGYPVKNFDRPHPRWRRFLSQVFIAIQGRLIMGFMGFIRVRVTGEKPMWNDPHICVCNHSSFLDPVVLGAVFGAPGFPGKSGLRDMPILGFLMCCWRCIFIQRSQERMHAGGASSAANDKKNDQEASPNAPVTSASSMANNTSPEAEAKSANSPPAVQIDQPVGGTTALELIGRRQQRAENDYSKIEVQPLYHPSPEEQADPQLYADNVGHLMAEKLHVPYVEQGLSEKLVLHRCLAGRLTFEAAMTESLGLCGTFYILLPAFAHYELTCDKNAENGEVNRCTNTRKKERMGKGYRTSGRIAQKQSQRPYYISQAHRDDPEIEVVESRPNTNGRRREFQATGQPGEFDRSDMISAGPCSSAVQDDLSMPFRDCAPYEKREPGNAYLPGISDFYQIPRWPDESALQNPPPPAGDALDLEDPAPLVMVSVEKVLGMPPPAGMRCWRDKYGRQLCSTRMKDTRPE</sequence>
<proteinExistence type="inferred from homology"/>
<keyword evidence="6" id="KW-0443">Lipid metabolism</keyword>
<keyword evidence="4 10" id="KW-0812">Transmembrane</keyword>
<feature type="region of interest" description="Disordered" evidence="9">
    <location>
        <begin position="176"/>
        <end position="226"/>
    </location>
</feature>
<dbReference type="PANTHER" id="PTHR23063:SF52">
    <property type="entry name" value="LYSOPHOSPHATIDYLCHOLINE ACYLTRANSFERASE"/>
    <property type="match status" value="1"/>
</dbReference>
<comment type="similarity">
    <text evidence="2">Belongs to the 1-acyl-sn-glycerol-3-phosphate acyltransferase family.</text>
</comment>
<dbReference type="InterPro" id="IPR002123">
    <property type="entry name" value="Plipid/glycerol_acylTrfase"/>
</dbReference>
<keyword evidence="7 10" id="KW-0472">Membrane</keyword>
<protein>
    <recommendedName>
        <fullName evidence="11">Phospholipid/glycerol acyltransferase domain-containing protein</fullName>
    </recommendedName>
</protein>
<dbReference type="Pfam" id="PF01553">
    <property type="entry name" value="Acyltransferase"/>
    <property type="match status" value="1"/>
</dbReference>
<gene>
    <name evidence="12" type="ORF">PAPYR_6060</name>
</gene>
<keyword evidence="5 10" id="KW-1133">Transmembrane helix</keyword>
<keyword evidence="8" id="KW-0012">Acyltransferase</keyword>
<feature type="transmembrane region" description="Helical" evidence="10">
    <location>
        <begin position="80"/>
        <end position="103"/>
    </location>
</feature>
<evidence type="ECO:0000256" key="8">
    <source>
        <dbReference type="ARBA" id="ARBA00023315"/>
    </source>
</evidence>
<evidence type="ECO:0000256" key="5">
    <source>
        <dbReference type="ARBA" id="ARBA00022989"/>
    </source>
</evidence>
<accession>A0ABQ8UII0</accession>
<evidence type="ECO:0000256" key="7">
    <source>
        <dbReference type="ARBA" id="ARBA00023136"/>
    </source>
</evidence>
<dbReference type="SUPFAM" id="SSF69593">
    <property type="entry name" value="Glycerol-3-phosphate (1)-acyltransferase"/>
    <property type="match status" value="1"/>
</dbReference>
<feature type="domain" description="Phospholipid/glycerol acyltransferase" evidence="11">
    <location>
        <begin position="118"/>
        <end position="261"/>
    </location>
</feature>
<dbReference type="SMART" id="SM00563">
    <property type="entry name" value="PlsC"/>
    <property type="match status" value="1"/>
</dbReference>
<evidence type="ECO:0000256" key="10">
    <source>
        <dbReference type="SAM" id="Phobius"/>
    </source>
</evidence>
<feature type="region of interest" description="Disordered" evidence="9">
    <location>
        <begin position="396"/>
        <end position="421"/>
    </location>
</feature>
<evidence type="ECO:0000256" key="3">
    <source>
        <dbReference type="ARBA" id="ARBA00022679"/>
    </source>
</evidence>
<organism evidence="12 13">
    <name type="scientific">Paratrimastix pyriformis</name>
    <dbReference type="NCBI Taxonomy" id="342808"/>
    <lineage>
        <taxon>Eukaryota</taxon>
        <taxon>Metamonada</taxon>
        <taxon>Preaxostyla</taxon>
        <taxon>Paratrimastigidae</taxon>
        <taxon>Paratrimastix</taxon>
    </lineage>
</organism>
<evidence type="ECO:0000256" key="6">
    <source>
        <dbReference type="ARBA" id="ARBA00023098"/>
    </source>
</evidence>
<name>A0ABQ8UII0_9EUKA</name>
<dbReference type="EMBL" id="JAPMOS010000032">
    <property type="protein sequence ID" value="KAJ4458241.1"/>
    <property type="molecule type" value="Genomic_DNA"/>
</dbReference>